<feature type="compositionally biased region" description="Low complexity" evidence="1">
    <location>
        <begin position="341"/>
        <end position="359"/>
    </location>
</feature>
<evidence type="ECO:0000313" key="2">
    <source>
        <dbReference type="EMBL" id="KAF3005848.1"/>
    </source>
</evidence>
<dbReference type="Proteomes" id="UP000801428">
    <property type="component" value="Unassembled WGS sequence"/>
</dbReference>
<dbReference type="AlphaFoldDB" id="A0A9P4TIC0"/>
<feature type="region of interest" description="Disordered" evidence="1">
    <location>
        <begin position="280"/>
        <end position="323"/>
    </location>
</feature>
<dbReference type="EMBL" id="SWKU01000006">
    <property type="protein sequence ID" value="KAF3005848.1"/>
    <property type="molecule type" value="Genomic_DNA"/>
</dbReference>
<accession>A0A9P4TIC0</accession>
<keyword evidence="3" id="KW-1185">Reference proteome</keyword>
<organism evidence="2 3">
    <name type="scientific">Curvularia kusanoi</name>
    <name type="common">Cochliobolus kusanoi</name>
    <dbReference type="NCBI Taxonomy" id="90978"/>
    <lineage>
        <taxon>Eukaryota</taxon>
        <taxon>Fungi</taxon>
        <taxon>Dikarya</taxon>
        <taxon>Ascomycota</taxon>
        <taxon>Pezizomycotina</taxon>
        <taxon>Dothideomycetes</taxon>
        <taxon>Pleosporomycetidae</taxon>
        <taxon>Pleosporales</taxon>
        <taxon>Pleosporineae</taxon>
        <taxon>Pleosporaceae</taxon>
        <taxon>Curvularia</taxon>
    </lineage>
</organism>
<evidence type="ECO:0000256" key="1">
    <source>
        <dbReference type="SAM" id="MobiDB-lite"/>
    </source>
</evidence>
<feature type="region of interest" description="Disordered" evidence="1">
    <location>
        <begin position="341"/>
        <end position="371"/>
    </location>
</feature>
<dbReference type="OrthoDB" id="5431013at2759"/>
<proteinExistence type="predicted"/>
<reference evidence="2" key="1">
    <citation type="submission" date="2019-04" db="EMBL/GenBank/DDBJ databases">
        <title>Sequencing of skin fungus with MAO and IRED activity.</title>
        <authorList>
            <person name="Marsaioli A.J."/>
            <person name="Bonatto J.M.C."/>
            <person name="Reis Junior O."/>
        </authorList>
    </citation>
    <scope>NUCLEOTIDE SEQUENCE</scope>
    <source>
        <strain evidence="2">30M1</strain>
    </source>
</reference>
<gene>
    <name evidence="2" type="ORF">E8E13_008803</name>
</gene>
<feature type="compositionally biased region" description="Basic and acidic residues" evidence="1">
    <location>
        <begin position="280"/>
        <end position="289"/>
    </location>
</feature>
<protein>
    <submittedName>
        <fullName evidence="2">Uncharacterized protein</fullName>
    </submittedName>
</protein>
<name>A0A9P4TIC0_CURKU</name>
<feature type="compositionally biased region" description="Polar residues" evidence="1">
    <location>
        <begin position="360"/>
        <end position="369"/>
    </location>
</feature>
<evidence type="ECO:0000313" key="3">
    <source>
        <dbReference type="Proteomes" id="UP000801428"/>
    </source>
</evidence>
<comment type="caution">
    <text evidence="2">The sequence shown here is derived from an EMBL/GenBank/DDBJ whole genome shotgun (WGS) entry which is preliminary data.</text>
</comment>
<sequence length="466" mass="51664">MAVLAAILPVVSRSSYLALELYQFAAESPKEAKDLLKVARAINNFASILKQVGTIIKEDDRLPSYEALDILEDVTVQSQTVLKEIEHTVEIRTRVRDQDSDVQQSSADHVGNGALHLVKLAYLAAHLESLRLTLSVLLQTLYTAQSIMWSKLRPTVSPKQAAKAVANEKIQLQTLIVEHQMSILTASLLYEHFPRTDTRLLMESDSSRSLVLTGRDNTSPKPTNLRRYLDSYLGSLQLADSTEEAWLPTVYSIASPRAELLLDKWTSLPDFDERLRDAERKTRTQKHENQQATVESDSEEEEPQHGRRNGRGSASPESEQPEGVQPLFADATTLPIPVPVSRLVPSVPVSPAASPRASRTMSEFPSSPHASIGSLPVEAAAAVEAHEEDGDLDLEIPWTLRTRKYEWRYIDGKVVGSNTDLPTSTAYSERPSHNWTEIMASWRGKMDAGLDSIHASASSNRLSSIK</sequence>